<dbReference type="EMBL" id="JAWHQM010000073">
    <property type="protein sequence ID" value="KAK5636580.1"/>
    <property type="molecule type" value="Genomic_DNA"/>
</dbReference>
<evidence type="ECO:0000313" key="2">
    <source>
        <dbReference type="Proteomes" id="UP001305414"/>
    </source>
</evidence>
<proteinExistence type="predicted"/>
<reference evidence="1 2" key="1">
    <citation type="submission" date="2023-10" db="EMBL/GenBank/DDBJ databases">
        <title>Draft genome sequence of Xylaria bambusicola isolate GMP-LS, the root and basal stem rot pathogen of sugarcane in Indonesia.</title>
        <authorList>
            <person name="Selvaraj P."/>
            <person name="Muralishankar V."/>
            <person name="Muruganantham S."/>
            <person name="Sp S."/>
            <person name="Haryani S."/>
            <person name="Lau K.J.X."/>
            <person name="Naqvi N.I."/>
        </authorList>
    </citation>
    <scope>NUCLEOTIDE SEQUENCE [LARGE SCALE GENOMIC DNA]</scope>
    <source>
        <strain evidence="1">GMP-LS</strain>
    </source>
</reference>
<name>A0AAN7UPE3_9PEZI</name>
<accession>A0AAN7UPE3</accession>
<dbReference type="AlphaFoldDB" id="A0AAN7UPE3"/>
<dbReference type="Proteomes" id="UP001305414">
    <property type="component" value="Unassembled WGS sequence"/>
</dbReference>
<protein>
    <submittedName>
        <fullName evidence="1">Uncharacterized protein</fullName>
    </submittedName>
</protein>
<evidence type="ECO:0000313" key="1">
    <source>
        <dbReference type="EMBL" id="KAK5636580.1"/>
    </source>
</evidence>
<comment type="caution">
    <text evidence="1">The sequence shown here is derived from an EMBL/GenBank/DDBJ whole genome shotgun (WGS) entry which is preliminary data.</text>
</comment>
<organism evidence="1 2">
    <name type="scientific">Xylaria bambusicola</name>
    <dbReference type="NCBI Taxonomy" id="326684"/>
    <lineage>
        <taxon>Eukaryota</taxon>
        <taxon>Fungi</taxon>
        <taxon>Dikarya</taxon>
        <taxon>Ascomycota</taxon>
        <taxon>Pezizomycotina</taxon>
        <taxon>Sordariomycetes</taxon>
        <taxon>Xylariomycetidae</taxon>
        <taxon>Xylariales</taxon>
        <taxon>Xylariaceae</taxon>
        <taxon>Xylaria</taxon>
    </lineage>
</organism>
<sequence length="75" mass="8314">MSTKNFEDFLYKGQPLDQEGPIPDELAQCTTDMQKTGWAVKKLIAFEDEFVQGILAKSQVSSIPPITKTPLTGCH</sequence>
<keyword evidence="2" id="KW-1185">Reference proteome</keyword>
<gene>
    <name evidence="1" type="ORF">RRF57_012292</name>
</gene>